<dbReference type="InterPro" id="IPR001936">
    <property type="entry name" value="RasGAP_dom"/>
</dbReference>
<evidence type="ECO:0000259" key="3">
    <source>
        <dbReference type="PROSITE" id="PS50018"/>
    </source>
</evidence>
<feature type="region of interest" description="Disordered" evidence="2">
    <location>
        <begin position="1158"/>
        <end position="1252"/>
    </location>
</feature>
<reference evidence="4 5" key="1">
    <citation type="submission" date="2015-01" db="EMBL/GenBank/DDBJ databases">
        <title>The Genome Sequence of Exophiala mesophila CBS40295.</title>
        <authorList>
            <consortium name="The Broad Institute Genomics Platform"/>
            <person name="Cuomo C."/>
            <person name="de Hoog S."/>
            <person name="Gorbushina A."/>
            <person name="Stielow B."/>
            <person name="Teixiera M."/>
            <person name="Abouelleil A."/>
            <person name="Chapman S.B."/>
            <person name="Priest M."/>
            <person name="Young S.K."/>
            <person name="Wortman J."/>
            <person name="Nusbaum C."/>
            <person name="Birren B."/>
        </authorList>
    </citation>
    <scope>NUCLEOTIDE SEQUENCE [LARGE SCALE GENOMIC DNA]</scope>
    <source>
        <strain evidence="4 5">CBS 40295</strain>
    </source>
</reference>
<dbReference type="OrthoDB" id="775356at2759"/>
<name>A0A0D1X340_EXOME</name>
<feature type="compositionally biased region" description="Basic and acidic residues" evidence="2">
    <location>
        <begin position="1"/>
        <end position="10"/>
    </location>
</feature>
<dbReference type="Gene3D" id="1.10.506.10">
    <property type="entry name" value="GTPase Activation - p120gap, domain 1"/>
    <property type="match status" value="1"/>
</dbReference>
<dbReference type="InterPro" id="IPR023152">
    <property type="entry name" value="RasGAP_CS"/>
</dbReference>
<feature type="compositionally biased region" description="Polar residues" evidence="2">
    <location>
        <begin position="73"/>
        <end position="84"/>
    </location>
</feature>
<feature type="compositionally biased region" description="Basic and acidic residues" evidence="2">
    <location>
        <begin position="171"/>
        <end position="181"/>
    </location>
</feature>
<dbReference type="GO" id="GO:0005096">
    <property type="term" value="F:GTPase activator activity"/>
    <property type="evidence" value="ECO:0007669"/>
    <property type="project" value="UniProtKB-KW"/>
</dbReference>
<gene>
    <name evidence="4" type="ORF">PV10_00086</name>
</gene>
<feature type="region of interest" description="Disordered" evidence="2">
    <location>
        <begin position="1095"/>
        <end position="1131"/>
    </location>
</feature>
<keyword evidence="1" id="KW-0343">GTPase activation</keyword>
<dbReference type="GO" id="GO:0007165">
    <property type="term" value="P:signal transduction"/>
    <property type="evidence" value="ECO:0007669"/>
    <property type="project" value="UniProtKB-ARBA"/>
</dbReference>
<feature type="compositionally biased region" description="Polar residues" evidence="2">
    <location>
        <begin position="11"/>
        <end position="24"/>
    </location>
</feature>
<evidence type="ECO:0000256" key="1">
    <source>
        <dbReference type="ARBA" id="ARBA00022468"/>
    </source>
</evidence>
<dbReference type="PANTHER" id="PTHR10194:SF60">
    <property type="entry name" value="RAS GTPASE-ACTIVATING PROTEIN RASKOL"/>
    <property type="match status" value="1"/>
</dbReference>
<dbReference type="SUPFAM" id="SSF48350">
    <property type="entry name" value="GTPase activation domain, GAP"/>
    <property type="match status" value="1"/>
</dbReference>
<dbReference type="Pfam" id="PF00616">
    <property type="entry name" value="RasGAP"/>
    <property type="match status" value="1"/>
</dbReference>
<dbReference type="InterPro" id="IPR039360">
    <property type="entry name" value="Ras_GTPase"/>
</dbReference>
<evidence type="ECO:0000313" key="4">
    <source>
        <dbReference type="EMBL" id="KIV96190.1"/>
    </source>
</evidence>
<dbReference type="PANTHER" id="PTHR10194">
    <property type="entry name" value="RAS GTPASE-ACTIVATING PROTEINS"/>
    <property type="match status" value="1"/>
</dbReference>
<dbReference type="PROSITE" id="PS00509">
    <property type="entry name" value="RAS_GTPASE_ACTIV_1"/>
    <property type="match status" value="1"/>
</dbReference>
<dbReference type="GeneID" id="27317931"/>
<feature type="region of interest" description="Disordered" evidence="2">
    <location>
        <begin position="73"/>
        <end position="199"/>
    </location>
</feature>
<feature type="compositionally biased region" description="Basic and acidic residues" evidence="2">
    <location>
        <begin position="1240"/>
        <end position="1252"/>
    </location>
</feature>
<dbReference type="InterPro" id="IPR008936">
    <property type="entry name" value="Rho_GTPase_activation_prot"/>
</dbReference>
<dbReference type="PROSITE" id="PS50018">
    <property type="entry name" value="RAS_GTPASE_ACTIV_2"/>
    <property type="match status" value="1"/>
</dbReference>
<feature type="compositionally biased region" description="Low complexity" evidence="2">
    <location>
        <begin position="1194"/>
        <end position="1204"/>
    </location>
</feature>
<proteinExistence type="predicted"/>
<sequence>MNQSEREETRNATASRSRAQNIQRRTSHHASPHDRHGMVFDLASHSTIRAVTPESQSFIMSGSFADSVDSTLLHSPASQSSRKNGSQRRREKSTSVSNTDEEGTIERRRRRTQSRANTSDDLPLDTSPGSFITKTRKRLGSITTTGNLLQRDPDSHGSIGFPSVVQSPDLQDQRDPRDPPRTPRRPFSPENGIAAPTSSIRSPRLLDIDSAKILHLMKTTCGRMHGILFFRQLHTTAWESGYCAINVAPGSLVCQTKGEVSQSKTLISDLRGCTVRTHYDHDSQSTYLSVLIASSGSGYQLRPPVPETFDSWLAALLCWQPLRPKGVHIKSAKPQPVSMPHPVPAYDKKAVSQRRVSDISNVKSAAIIKVGKLMLWDGPLPSGSQLGTYSRGVFRSTRPELLLWRKASCTLHDNGLFRLLDQLDARVIFSIQLSHLSRCAVQRLDQSVLQMPHCIAIYPHHTIHSQTLPFSRPVVLCLETSIAFQAWFVLLRAFTQPELYGSQHQLADTEQAGRDDGPAPDSQPWASELFRMERTLSLKITEAKFGQKISSRELSEQTKSKGRVSKQERGKESVYAEVMLGKDLRARTSPQLSVDKAFWAEEFVLEDISTTLSNICIAVKVANPAEKEWTMVADGLYDISTDTGYLSGLGGLEISSHDPIFGRVDLSVDELESQGTLDKWFVLLDNNEHHVGQILIRFTLHESVILMEHEYRNLSSMLQNFSNGLTTQITGFLAMDLRQVSDILLDIFQASGTVLEWLSHLVEEEIDGTYKEVPTTRMRFSNRIQSNDSYESAEQREMFVRDLSRSATMEANLLFRGNSLVTKALDAHMRRLGKSYLEDVLGEKLRTIMERDPDCEVDPNRVRSQEQLDKNWANLNYLTSTVWKAIAVSASLCPVELRLIFRHIRSCAEDRYGSFIRTVKYTSVSGFLFLRFFCPAILNPKLFGLIHDFPPERTKRTFTLIAKSLNVLANMAKFGTKEPWMAPMNKFLSTSSLDFKAFIDEICAVSSSQMVATQLEPQFAAPNQIRSRLPPLSREGLPSLPFLLDRAKLLAQLVDFWVSHAPENTSEIVTDEIMVAFHTTCAKLSQKSRACLRAAEQAERPADPADPTWQRGLGEQPRNMVNSPFEDSLVRPSADNEITALPQTMDTLAEMAYKASEASPVVGEGDTTPSSSASAAWDRKIPFPQRGPEARAMTNSTNSSTLSLDAAEDARARPLPSSRDGPSKNRLFDLMGSSGRRKGKGGERNHAEDDGQ</sequence>
<evidence type="ECO:0000313" key="5">
    <source>
        <dbReference type="Proteomes" id="UP000054302"/>
    </source>
</evidence>
<dbReference type="HOGENOM" id="CLU_003244_0_1_1"/>
<organism evidence="4 5">
    <name type="scientific">Exophiala mesophila</name>
    <name type="common">Black yeast-like fungus</name>
    <dbReference type="NCBI Taxonomy" id="212818"/>
    <lineage>
        <taxon>Eukaryota</taxon>
        <taxon>Fungi</taxon>
        <taxon>Dikarya</taxon>
        <taxon>Ascomycota</taxon>
        <taxon>Pezizomycotina</taxon>
        <taxon>Eurotiomycetes</taxon>
        <taxon>Chaetothyriomycetidae</taxon>
        <taxon>Chaetothyriales</taxon>
        <taxon>Herpotrichiellaceae</taxon>
        <taxon>Exophiala</taxon>
    </lineage>
</organism>
<dbReference type="RefSeq" id="XP_016227764.1">
    <property type="nucleotide sequence ID" value="XM_016364115.1"/>
</dbReference>
<dbReference type="AlphaFoldDB" id="A0A0D1X340"/>
<accession>A0A0D1X340</accession>
<feature type="region of interest" description="Disordered" evidence="2">
    <location>
        <begin position="1"/>
        <end position="36"/>
    </location>
</feature>
<dbReference type="OMA" id="QKDWTLI"/>
<feature type="domain" description="Ras-GAP" evidence="3">
    <location>
        <begin position="736"/>
        <end position="970"/>
    </location>
</feature>
<dbReference type="Proteomes" id="UP000054302">
    <property type="component" value="Unassembled WGS sequence"/>
</dbReference>
<protein>
    <recommendedName>
        <fullName evidence="3">Ras-GAP domain-containing protein</fullName>
    </recommendedName>
</protein>
<dbReference type="STRING" id="212818.A0A0D1X340"/>
<keyword evidence="5" id="KW-1185">Reference proteome</keyword>
<evidence type="ECO:0000256" key="2">
    <source>
        <dbReference type="SAM" id="MobiDB-lite"/>
    </source>
</evidence>
<dbReference type="EMBL" id="KN847520">
    <property type="protein sequence ID" value="KIV96190.1"/>
    <property type="molecule type" value="Genomic_DNA"/>
</dbReference>
<dbReference type="VEuPathDB" id="FungiDB:PV10_00086"/>
<dbReference type="SMART" id="SM00323">
    <property type="entry name" value="RasGAP"/>
    <property type="match status" value="1"/>
</dbReference>
<dbReference type="CDD" id="cd05137">
    <property type="entry name" value="RasGAP_CLA2_BUD2"/>
    <property type="match status" value="1"/>
</dbReference>